<dbReference type="EMBL" id="AQHW01000001">
    <property type="protein sequence ID" value="KKB60672.1"/>
    <property type="molecule type" value="Genomic_DNA"/>
</dbReference>
<dbReference type="Gene3D" id="1.10.150.130">
    <property type="match status" value="1"/>
</dbReference>
<feature type="domain" description="Tyr recombinase" evidence="5">
    <location>
        <begin position="115"/>
        <end position="303"/>
    </location>
</feature>
<evidence type="ECO:0000256" key="4">
    <source>
        <dbReference type="SAM" id="Phobius"/>
    </source>
</evidence>
<comment type="caution">
    <text evidence="6">The sequence shown here is derived from an EMBL/GenBank/DDBJ whole genome shotgun (WGS) entry which is preliminary data.</text>
</comment>
<dbReference type="InterPro" id="IPR025269">
    <property type="entry name" value="SAM-like_dom"/>
</dbReference>
<dbReference type="Proteomes" id="UP000033035">
    <property type="component" value="Unassembled WGS sequence"/>
</dbReference>
<dbReference type="PANTHER" id="PTHR30349:SF64">
    <property type="entry name" value="PROPHAGE INTEGRASE INTD-RELATED"/>
    <property type="match status" value="1"/>
</dbReference>
<keyword evidence="7" id="KW-1185">Reference proteome</keyword>
<sequence length="316" mass="36318">MEVNERSDLTDAVLSVVEELKEERKYSSVHTYMAALHSLAMFSGGREAALPVCRVFMAGTLREYQDWLRQKGLSWNTVSTYMRVLRAMYNRLFPPGMAGHDPKLFDGVYTKVESKTKRALTEEQMQTLSNVDFDTLPEDMKSALAWFLLMFMFHGMPFIDLAYLRKNELKGNTIVYCRHKTGRQMVVDIPREAMKYFEAFRDKNPASPYLFPILNEKLKNEWQLYRCYLEALRNFNRKLKKLGKQLLPGVKISSYTARHTWATLAFYLGLALGIISKGLGHSSLRVTETYLKPIEDKKLDEANCLLISSIIPPAAG</sequence>
<dbReference type="HOGENOM" id="CLU_033139_0_0_10"/>
<evidence type="ECO:0000313" key="7">
    <source>
        <dbReference type="Proteomes" id="UP000033035"/>
    </source>
</evidence>
<dbReference type="InterPro" id="IPR010998">
    <property type="entry name" value="Integrase_recombinase_N"/>
</dbReference>
<keyword evidence="3" id="KW-0233">DNA recombination</keyword>
<dbReference type="PANTHER" id="PTHR30349">
    <property type="entry name" value="PHAGE INTEGRASE-RELATED"/>
    <property type="match status" value="1"/>
</dbReference>
<proteinExistence type="inferred from homology"/>
<dbReference type="Pfam" id="PF00589">
    <property type="entry name" value="Phage_integrase"/>
    <property type="match status" value="1"/>
</dbReference>
<evidence type="ECO:0000313" key="6">
    <source>
        <dbReference type="EMBL" id="KKB60672.1"/>
    </source>
</evidence>
<dbReference type="AlphaFoldDB" id="A0A0F5JTI0"/>
<keyword evidence="4" id="KW-0812">Transmembrane</keyword>
<dbReference type="RefSeq" id="WP_028728588.1">
    <property type="nucleotide sequence ID" value="NZ_AUAE01000033.1"/>
</dbReference>
<evidence type="ECO:0000256" key="3">
    <source>
        <dbReference type="ARBA" id="ARBA00023172"/>
    </source>
</evidence>
<dbReference type="PROSITE" id="PS51898">
    <property type="entry name" value="TYR_RECOMBINASE"/>
    <property type="match status" value="1"/>
</dbReference>
<comment type="similarity">
    <text evidence="1">Belongs to the 'phage' integrase family.</text>
</comment>
<name>A0A0F5JTI0_9BACT</name>
<accession>A0A0F5JTI0</accession>
<keyword evidence="2" id="KW-0238">DNA-binding</keyword>
<dbReference type="PATRIC" id="fig|1203610.3.peg.47"/>
<evidence type="ECO:0000256" key="1">
    <source>
        <dbReference type="ARBA" id="ARBA00008857"/>
    </source>
</evidence>
<feature type="transmembrane region" description="Helical" evidence="4">
    <location>
        <begin position="143"/>
        <end position="164"/>
    </location>
</feature>
<dbReference type="Pfam" id="PF13102">
    <property type="entry name" value="Phage_int_SAM_5"/>
    <property type="match status" value="1"/>
</dbReference>
<dbReference type="GO" id="GO:0015074">
    <property type="term" value="P:DNA integration"/>
    <property type="evidence" value="ECO:0007669"/>
    <property type="project" value="InterPro"/>
</dbReference>
<dbReference type="InterPro" id="IPR050090">
    <property type="entry name" value="Tyrosine_recombinase_XerCD"/>
</dbReference>
<organism evidence="6 7">
    <name type="scientific">Parabacteroides gordonii MS-1 = DSM 23371</name>
    <dbReference type="NCBI Taxonomy" id="1203610"/>
    <lineage>
        <taxon>Bacteria</taxon>
        <taxon>Pseudomonadati</taxon>
        <taxon>Bacteroidota</taxon>
        <taxon>Bacteroidia</taxon>
        <taxon>Bacteroidales</taxon>
        <taxon>Tannerellaceae</taxon>
        <taxon>Parabacteroides</taxon>
    </lineage>
</organism>
<evidence type="ECO:0000256" key="2">
    <source>
        <dbReference type="ARBA" id="ARBA00023125"/>
    </source>
</evidence>
<keyword evidence="4" id="KW-1133">Transmembrane helix</keyword>
<dbReference type="GO" id="GO:0006310">
    <property type="term" value="P:DNA recombination"/>
    <property type="evidence" value="ECO:0007669"/>
    <property type="project" value="UniProtKB-KW"/>
</dbReference>
<dbReference type="STRING" id="1203610.HMPREF1536_00046"/>
<dbReference type="InterPro" id="IPR011010">
    <property type="entry name" value="DNA_brk_join_enz"/>
</dbReference>
<reference evidence="6 7" key="1">
    <citation type="submission" date="2013-04" db="EMBL/GenBank/DDBJ databases">
        <title>The Genome Sequence of Parabacteroides gordonii DSM 23371.</title>
        <authorList>
            <consortium name="The Broad Institute Genomics Platform"/>
            <person name="Earl A."/>
            <person name="Ward D."/>
            <person name="Feldgarden M."/>
            <person name="Gevers D."/>
            <person name="Martens E."/>
            <person name="Sakamoto M."/>
            <person name="Benno Y."/>
            <person name="Suzuki N."/>
            <person name="Matsunaga N."/>
            <person name="Koshihara K."/>
            <person name="Seki M."/>
            <person name="Komiya H."/>
            <person name="Walker B."/>
            <person name="Young S."/>
            <person name="Zeng Q."/>
            <person name="Gargeya S."/>
            <person name="Fitzgerald M."/>
            <person name="Haas B."/>
            <person name="Abouelleil A."/>
            <person name="Allen A.W."/>
            <person name="Alvarado L."/>
            <person name="Arachchi H.M."/>
            <person name="Berlin A.M."/>
            <person name="Chapman S.B."/>
            <person name="Gainer-Dewar J."/>
            <person name="Goldberg J."/>
            <person name="Griggs A."/>
            <person name="Gujja S."/>
            <person name="Hansen M."/>
            <person name="Howarth C."/>
            <person name="Imamovic A."/>
            <person name="Ireland A."/>
            <person name="Larimer J."/>
            <person name="McCowan C."/>
            <person name="Murphy C."/>
            <person name="Pearson M."/>
            <person name="Poon T.W."/>
            <person name="Priest M."/>
            <person name="Roberts A."/>
            <person name="Saif S."/>
            <person name="Shea T."/>
            <person name="Sisk P."/>
            <person name="Sykes S."/>
            <person name="Wortman J."/>
            <person name="Nusbaum C."/>
            <person name="Birren B."/>
        </authorList>
    </citation>
    <scope>NUCLEOTIDE SEQUENCE [LARGE SCALE GENOMIC DNA]</scope>
    <source>
        <strain evidence="6 7">MS-1</strain>
    </source>
</reference>
<keyword evidence="4" id="KW-0472">Membrane</keyword>
<dbReference type="Gene3D" id="1.10.443.10">
    <property type="entry name" value="Intergrase catalytic core"/>
    <property type="match status" value="1"/>
</dbReference>
<dbReference type="SUPFAM" id="SSF56349">
    <property type="entry name" value="DNA breaking-rejoining enzymes"/>
    <property type="match status" value="1"/>
</dbReference>
<dbReference type="InterPro" id="IPR013762">
    <property type="entry name" value="Integrase-like_cat_sf"/>
</dbReference>
<protein>
    <recommendedName>
        <fullName evidence="5">Tyr recombinase domain-containing protein</fullName>
    </recommendedName>
</protein>
<dbReference type="GO" id="GO:0003677">
    <property type="term" value="F:DNA binding"/>
    <property type="evidence" value="ECO:0007669"/>
    <property type="project" value="UniProtKB-KW"/>
</dbReference>
<evidence type="ECO:0000259" key="5">
    <source>
        <dbReference type="PROSITE" id="PS51898"/>
    </source>
</evidence>
<gene>
    <name evidence="6" type="ORF">HMPREF1536_00046</name>
</gene>
<dbReference type="InterPro" id="IPR002104">
    <property type="entry name" value="Integrase_catalytic"/>
</dbReference>